<organism evidence="5 6">
    <name type="scientific">Candidatus Ornithospirochaeta stercoravium</name>
    <dbReference type="NCBI Taxonomy" id="2840897"/>
    <lineage>
        <taxon>Bacteria</taxon>
        <taxon>Pseudomonadati</taxon>
        <taxon>Spirochaetota</taxon>
        <taxon>Spirochaetia</taxon>
        <taxon>Spirochaetales</taxon>
        <taxon>Spirochaetaceae</taxon>
        <taxon>Spirochaetaceae incertae sedis</taxon>
        <taxon>Candidatus Ornithospirochaeta</taxon>
    </lineage>
</organism>
<proteinExistence type="inferred from homology"/>
<dbReference type="InterPro" id="IPR029055">
    <property type="entry name" value="Ntn_hydrolases_N"/>
</dbReference>
<dbReference type="Proteomes" id="UP000810292">
    <property type="component" value="Unassembled WGS sequence"/>
</dbReference>
<evidence type="ECO:0000313" key="5">
    <source>
        <dbReference type="EMBL" id="MBO8469768.1"/>
    </source>
</evidence>
<dbReference type="EMBL" id="JADIMF010000139">
    <property type="protein sequence ID" value="MBO8469768.1"/>
    <property type="molecule type" value="Genomic_DNA"/>
</dbReference>
<dbReference type="PANTHER" id="PTHR35527:SF2">
    <property type="entry name" value="HYDROLASE"/>
    <property type="match status" value="1"/>
</dbReference>
<evidence type="ECO:0000313" key="6">
    <source>
        <dbReference type="Proteomes" id="UP000810292"/>
    </source>
</evidence>
<name>A0A9D9IDJ1_9SPIO</name>
<evidence type="ECO:0000256" key="2">
    <source>
        <dbReference type="ARBA" id="ARBA00022801"/>
    </source>
</evidence>
<keyword evidence="3" id="KW-0732">Signal</keyword>
<dbReference type="GO" id="GO:0016787">
    <property type="term" value="F:hydrolase activity"/>
    <property type="evidence" value="ECO:0007669"/>
    <property type="project" value="UniProtKB-KW"/>
</dbReference>
<feature type="domain" description="Choloylglycine hydrolase/NAAA C-terminal" evidence="4">
    <location>
        <begin position="21"/>
        <end position="329"/>
    </location>
</feature>
<dbReference type="SUPFAM" id="SSF56235">
    <property type="entry name" value="N-terminal nucleophile aminohydrolases (Ntn hydrolases)"/>
    <property type="match status" value="1"/>
</dbReference>
<accession>A0A9D9IDJ1</accession>
<dbReference type="PANTHER" id="PTHR35527">
    <property type="entry name" value="CHOLOYLGLYCINE HYDROLASE"/>
    <property type="match status" value="1"/>
</dbReference>
<reference evidence="5" key="1">
    <citation type="submission" date="2020-10" db="EMBL/GenBank/DDBJ databases">
        <authorList>
            <person name="Gilroy R."/>
        </authorList>
    </citation>
    <scope>NUCLEOTIDE SEQUENCE</scope>
    <source>
        <strain evidence="5">14700</strain>
    </source>
</reference>
<gene>
    <name evidence="5" type="ORF">IAA72_08295</name>
</gene>
<protein>
    <submittedName>
        <fullName evidence="5">Linear amide C-N hydrolase</fullName>
    </submittedName>
</protein>
<evidence type="ECO:0000259" key="4">
    <source>
        <dbReference type="Pfam" id="PF02275"/>
    </source>
</evidence>
<dbReference type="PROSITE" id="PS51257">
    <property type="entry name" value="PROKAR_LIPOPROTEIN"/>
    <property type="match status" value="1"/>
</dbReference>
<reference evidence="5" key="2">
    <citation type="journal article" date="2021" name="PeerJ">
        <title>Extensive microbial diversity within the chicken gut microbiome revealed by metagenomics and culture.</title>
        <authorList>
            <person name="Gilroy R."/>
            <person name="Ravi A."/>
            <person name="Getino M."/>
            <person name="Pursley I."/>
            <person name="Horton D.L."/>
            <person name="Alikhan N.F."/>
            <person name="Baker D."/>
            <person name="Gharbi K."/>
            <person name="Hall N."/>
            <person name="Watson M."/>
            <person name="Adriaenssens E.M."/>
            <person name="Foster-Nyarko E."/>
            <person name="Jarju S."/>
            <person name="Secka A."/>
            <person name="Antonio M."/>
            <person name="Oren A."/>
            <person name="Chaudhuri R.R."/>
            <person name="La Ragione R."/>
            <person name="Hildebrand F."/>
            <person name="Pallen M.J."/>
        </authorList>
    </citation>
    <scope>NUCLEOTIDE SEQUENCE</scope>
    <source>
        <strain evidence="5">14700</strain>
    </source>
</reference>
<feature type="signal peptide" evidence="3">
    <location>
        <begin position="1"/>
        <end position="20"/>
    </location>
</feature>
<evidence type="ECO:0000256" key="3">
    <source>
        <dbReference type="SAM" id="SignalP"/>
    </source>
</evidence>
<comment type="caution">
    <text evidence="5">The sequence shown here is derived from an EMBL/GenBank/DDBJ whole genome shotgun (WGS) entry which is preliminary data.</text>
</comment>
<dbReference type="Pfam" id="PF02275">
    <property type="entry name" value="CBAH"/>
    <property type="match status" value="1"/>
</dbReference>
<dbReference type="InterPro" id="IPR052193">
    <property type="entry name" value="Peptidase_C59"/>
</dbReference>
<keyword evidence="2 5" id="KW-0378">Hydrolase</keyword>
<evidence type="ECO:0000256" key="1">
    <source>
        <dbReference type="ARBA" id="ARBA00006625"/>
    </source>
</evidence>
<comment type="similarity">
    <text evidence="1">Belongs to the peptidase C59 family.</text>
</comment>
<dbReference type="AlphaFoldDB" id="A0A9D9IDJ1"/>
<feature type="chain" id="PRO_5039237765" evidence="3">
    <location>
        <begin position="21"/>
        <end position="354"/>
    </location>
</feature>
<sequence length="354" mass="38466">MKRLLSIFVLVMFSVSTVFACSSFSWHTEDGLHLLGRTYDMFGDLSGNRITVVAPGYELAVSPSGEGGTVTMENGFLGNAIIGAASPIFTDGMNDHGLMGCLLNFPRYGYYNTQKAEGNLDLHPAFFVPYILGTCSTLDEVEEAVKHLNLTDELIFGAHMSVHYIFSDGSGEAIIIEPDEGGITVHRNTIGIMANAPDYNWQKTNLKNYVAVSNLDTPPLDLLGETFQPFGNGTGGSFGLPGGYSSPARFVRLAFAKQFAPLGKNEVDGVTRMFHTFAVVDIPDGMLRESAETTDAEQSLCTAVMCSESHTYYFAPATNRRISAYNVDNALKAMGDETIAYYPIPAEDDISYVI</sequence>
<dbReference type="Gene3D" id="3.60.60.10">
    <property type="entry name" value="Penicillin V Acylase, Chain A"/>
    <property type="match status" value="1"/>
</dbReference>
<dbReference type="InterPro" id="IPR029132">
    <property type="entry name" value="CBAH/NAAA_C"/>
</dbReference>